<feature type="non-terminal residue" evidence="1">
    <location>
        <position position="1"/>
    </location>
</feature>
<sequence length="164" mass="19688">VQHQQPLTSQYSDIVSESVVSLLRRDPRRIVFITEKLFGQQLPIVLRQFLWTECLLKFEKRPFDHDLSFVEFETRRNFAAGVTRGKNELKLQNPSHTPITNLIENAVIETYSKVFALNPYLEEHHLRHTIKILNVLYTYKKDYEPYFIYWLLPFQLSFKDEKRK</sequence>
<gene>
    <name evidence="1" type="ORF">OVA965_LOCUS44616</name>
    <name evidence="2" type="ORF">TMI583_LOCUS47514</name>
</gene>
<dbReference type="AlphaFoldDB" id="A0A8S2G875"/>
<dbReference type="EMBL" id="CAJOBA010092349">
    <property type="protein sequence ID" value="CAF4489858.1"/>
    <property type="molecule type" value="Genomic_DNA"/>
</dbReference>
<name>A0A8S2G875_9BILA</name>
<comment type="caution">
    <text evidence="1">The sequence shown here is derived from an EMBL/GenBank/DDBJ whole genome shotgun (WGS) entry which is preliminary data.</text>
</comment>
<proteinExistence type="predicted"/>
<evidence type="ECO:0000313" key="1">
    <source>
        <dbReference type="EMBL" id="CAF1647042.1"/>
    </source>
</evidence>
<dbReference type="Proteomes" id="UP000677228">
    <property type="component" value="Unassembled WGS sequence"/>
</dbReference>
<accession>A0A8S2G875</accession>
<evidence type="ECO:0000313" key="3">
    <source>
        <dbReference type="Proteomes" id="UP000677228"/>
    </source>
</evidence>
<protein>
    <submittedName>
        <fullName evidence="1">Uncharacterized protein</fullName>
    </submittedName>
</protein>
<organism evidence="1 3">
    <name type="scientific">Didymodactylos carnosus</name>
    <dbReference type="NCBI Taxonomy" id="1234261"/>
    <lineage>
        <taxon>Eukaryota</taxon>
        <taxon>Metazoa</taxon>
        <taxon>Spiralia</taxon>
        <taxon>Gnathifera</taxon>
        <taxon>Rotifera</taxon>
        <taxon>Eurotatoria</taxon>
        <taxon>Bdelloidea</taxon>
        <taxon>Philodinida</taxon>
        <taxon>Philodinidae</taxon>
        <taxon>Didymodactylos</taxon>
    </lineage>
</organism>
<feature type="non-terminal residue" evidence="1">
    <location>
        <position position="164"/>
    </location>
</feature>
<evidence type="ECO:0000313" key="2">
    <source>
        <dbReference type="EMBL" id="CAF4489858.1"/>
    </source>
</evidence>
<dbReference type="Proteomes" id="UP000682733">
    <property type="component" value="Unassembled WGS sequence"/>
</dbReference>
<reference evidence="1" key="1">
    <citation type="submission" date="2021-02" db="EMBL/GenBank/DDBJ databases">
        <authorList>
            <person name="Nowell W R."/>
        </authorList>
    </citation>
    <scope>NUCLEOTIDE SEQUENCE</scope>
</reference>
<dbReference type="EMBL" id="CAJNOK010064604">
    <property type="protein sequence ID" value="CAF1647042.1"/>
    <property type="molecule type" value="Genomic_DNA"/>
</dbReference>